<organism evidence="2 3">
    <name type="scientific">Pontibacter arcticus</name>
    <dbReference type="NCBI Taxonomy" id="2080288"/>
    <lineage>
        <taxon>Bacteria</taxon>
        <taxon>Pseudomonadati</taxon>
        <taxon>Bacteroidota</taxon>
        <taxon>Cytophagia</taxon>
        <taxon>Cytophagales</taxon>
        <taxon>Hymenobacteraceae</taxon>
        <taxon>Pontibacter</taxon>
    </lineage>
</organism>
<evidence type="ECO:0000313" key="3">
    <source>
        <dbReference type="Proteomes" id="UP000251692"/>
    </source>
</evidence>
<dbReference type="OrthoDB" id="852555at2"/>
<accession>A0A364RCM1</accession>
<gene>
    <name evidence="2" type="ORF">DP923_14510</name>
</gene>
<evidence type="ECO:0000256" key="1">
    <source>
        <dbReference type="SAM" id="SignalP"/>
    </source>
</evidence>
<dbReference type="RefSeq" id="WP_112306574.1">
    <property type="nucleotide sequence ID" value="NZ_QMDV01000004.1"/>
</dbReference>
<reference evidence="2 3" key="2">
    <citation type="submission" date="2018-07" db="EMBL/GenBank/DDBJ databases">
        <title>Pontibacter sp. 2b14 genomic sequence and assembly.</title>
        <authorList>
            <person name="Du Z.-J."/>
        </authorList>
    </citation>
    <scope>NUCLEOTIDE SEQUENCE [LARGE SCALE GENOMIC DNA]</scope>
    <source>
        <strain evidence="2 3">2b14</strain>
    </source>
</reference>
<name>A0A364RCM1_9BACT</name>
<reference evidence="2 3" key="1">
    <citation type="submission" date="2018-06" db="EMBL/GenBank/DDBJ databases">
        <authorList>
            <person name="Liu Z.-W."/>
        </authorList>
    </citation>
    <scope>NUCLEOTIDE SEQUENCE [LARGE SCALE GENOMIC DNA]</scope>
    <source>
        <strain evidence="2 3">2b14</strain>
    </source>
</reference>
<dbReference type="EMBL" id="QMDV01000004">
    <property type="protein sequence ID" value="RAU81896.1"/>
    <property type="molecule type" value="Genomic_DNA"/>
</dbReference>
<keyword evidence="3" id="KW-1185">Reference proteome</keyword>
<feature type="chain" id="PRO_5016610773" description="Lipocalin-like domain-containing protein" evidence="1">
    <location>
        <begin position="21"/>
        <end position="151"/>
    </location>
</feature>
<evidence type="ECO:0000313" key="2">
    <source>
        <dbReference type="EMBL" id="RAU81896.1"/>
    </source>
</evidence>
<feature type="signal peptide" evidence="1">
    <location>
        <begin position="1"/>
        <end position="20"/>
    </location>
</feature>
<proteinExistence type="predicted"/>
<sequence>MTKHTFRTLLLMLLSLTVFTACDSDDDEDTTLTNTDLITAETWKGDEIRVPALDALNISYKDRLPDPKTMTIKFDRNGTYEAQYTLNGQSTKTTGDWEFTDNERKLSGNFFNFPSSEADIDELSATQLHLSTMITAPNIPIPVKAEVRLVR</sequence>
<evidence type="ECO:0008006" key="4">
    <source>
        <dbReference type="Google" id="ProtNLM"/>
    </source>
</evidence>
<dbReference type="AlphaFoldDB" id="A0A364RCM1"/>
<dbReference type="PROSITE" id="PS51257">
    <property type="entry name" value="PROKAR_LIPOPROTEIN"/>
    <property type="match status" value="1"/>
</dbReference>
<protein>
    <recommendedName>
        <fullName evidence="4">Lipocalin-like domain-containing protein</fullName>
    </recommendedName>
</protein>
<keyword evidence="1" id="KW-0732">Signal</keyword>
<dbReference type="Proteomes" id="UP000251692">
    <property type="component" value="Unassembled WGS sequence"/>
</dbReference>
<comment type="caution">
    <text evidence="2">The sequence shown here is derived from an EMBL/GenBank/DDBJ whole genome shotgun (WGS) entry which is preliminary data.</text>
</comment>